<dbReference type="InterPro" id="IPR036388">
    <property type="entry name" value="WH-like_DNA-bd_sf"/>
</dbReference>
<reference evidence="6 7" key="1">
    <citation type="submission" date="2017-06" db="EMBL/GenBank/DDBJ databases">
        <title>Cultured bacterium strain Saccharothrix yanglingensis Hhs.015.</title>
        <authorList>
            <person name="Xia Y."/>
        </authorList>
    </citation>
    <scope>NUCLEOTIDE SEQUENCE [LARGE SCALE GENOMIC DNA]</scope>
    <source>
        <strain evidence="6 7">Hhs.015</strain>
    </source>
</reference>
<sequence length="342" mass="36668">MQDSAVYDLDETDRALVNVVQVAPRASWAEVGAALGVDPATAARRWNRLTGAGVVRVTAYPRLVGWARHRCLAFVEVDCEPATRERVIAELVGVPQIASVTIASSGRDLCLTVLTPDLASLSTLVLGLTGVRATRTHLVTRMFAEGGAWRFDSLTGGQRAVLRAPPPVAGVLADADRDLLVALAPDARCSVADLADRTGTSASTARRRLARAVRDGTLTFRCETAQPVTGWPVSASFWARVPPHGLRAVVDGLAALPEVRMCAAVTGADNLVISLWLRSLPDSRRFEERLSTHFPSLAVNDRTIELRAVKRMGCLLAPDGRSTSVVPVDPWAVRHDGRLPAP</sequence>
<dbReference type="Gene3D" id="3.30.70.920">
    <property type="match status" value="2"/>
</dbReference>
<feature type="domain" description="Transcription regulator AsnC/Lrp ligand binding" evidence="4">
    <location>
        <begin position="241"/>
        <end position="292"/>
    </location>
</feature>
<dbReference type="Pfam" id="PF01037">
    <property type="entry name" value="AsnC_trans_reg"/>
    <property type="match status" value="1"/>
</dbReference>
<dbReference type="PANTHER" id="PTHR30154">
    <property type="entry name" value="LEUCINE-RESPONSIVE REGULATORY PROTEIN"/>
    <property type="match status" value="1"/>
</dbReference>
<evidence type="ECO:0000259" key="4">
    <source>
        <dbReference type="Pfam" id="PF01037"/>
    </source>
</evidence>
<evidence type="ECO:0000313" key="7">
    <source>
        <dbReference type="Proteomes" id="UP001225605"/>
    </source>
</evidence>
<dbReference type="SUPFAM" id="SSF46785">
    <property type="entry name" value="Winged helix' DNA-binding domain"/>
    <property type="match status" value="2"/>
</dbReference>
<keyword evidence="1" id="KW-0805">Transcription regulation</keyword>
<accession>A0ABU0WYS6</accession>
<keyword evidence="7" id="KW-1185">Reference proteome</keyword>
<organism evidence="6 7">
    <name type="scientific">Saccharothrix yanglingensis</name>
    <dbReference type="NCBI Taxonomy" id="659496"/>
    <lineage>
        <taxon>Bacteria</taxon>
        <taxon>Bacillati</taxon>
        <taxon>Actinomycetota</taxon>
        <taxon>Actinomycetes</taxon>
        <taxon>Pseudonocardiales</taxon>
        <taxon>Pseudonocardiaceae</taxon>
        <taxon>Saccharothrix</taxon>
    </lineage>
</organism>
<dbReference type="Gene3D" id="1.10.10.10">
    <property type="entry name" value="Winged helix-like DNA-binding domain superfamily/Winged helix DNA-binding domain"/>
    <property type="match status" value="2"/>
</dbReference>
<dbReference type="InterPro" id="IPR019888">
    <property type="entry name" value="Tscrpt_reg_AsnC-like"/>
</dbReference>
<dbReference type="Proteomes" id="UP001225605">
    <property type="component" value="Unassembled WGS sequence"/>
</dbReference>
<dbReference type="InterPro" id="IPR011008">
    <property type="entry name" value="Dimeric_a/b-barrel"/>
</dbReference>
<proteinExistence type="predicted"/>
<comment type="caution">
    <text evidence="6">The sequence shown here is derived from an EMBL/GenBank/DDBJ whole genome shotgun (WGS) entry which is preliminary data.</text>
</comment>
<dbReference type="SMART" id="SM00344">
    <property type="entry name" value="HTH_ASNC"/>
    <property type="match status" value="2"/>
</dbReference>
<keyword evidence="3" id="KW-0804">Transcription</keyword>
<dbReference type="EMBL" id="NSDM01000005">
    <property type="protein sequence ID" value="MDQ2584922.1"/>
    <property type="molecule type" value="Genomic_DNA"/>
</dbReference>
<evidence type="ECO:0000256" key="1">
    <source>
        <dbReference type="ARBA" id="ARBA00023015"/>
    </source>
</evidence>
<dbReference type="PRINTS" id="PR00033">
    <property type="entry name" value="HTHASNC"/>
</dbReference>
<evidence type="ECO:0000256" key="3">
    <source>
        <dbReference type="ARBA" id="ARBA00023163"/>
    </source>
</evidence>
<name>A0ABU0WYS6_9PSEU</name>
<protein>
    <submittedName>
        <fullName evidence="6">AsnC family transcriptional regulator</fullName>
    </submittedName>
</protein>
<gene>
    <name evidence="6" type="ORF">CKY47_13200</name>
</gene>
<dbReference type="InterPro" id="IPR019887">
    <property type="entry name" value="Tscrpt_reg_AsnC/Lrp_C"/>
</dbReference>
<feature type="domain" description="HTH asnC-type" evidence="5">
    <location>
        <begin position="9"/>
        <end position="49"/>
    </location>
</feature>
<dbReference type="Pfam" id="PF13412">
    <property type="entry name" value="HTH_24"/>
    <property type="match status" value="1"/>
</dbReference>
<keyword evidence="2" id="KW-0238">DNA-binding</keyword>
<dbReference type="InterPro" id="IPR000485">
    <property type="entry name" value="AsnC-type_HTH_dom"/>
</dbReference>
<evidence type="ECO:0000256" key="2">
    <source>
        <dbReference type="ARBA" id="ARBA00023125"/>
    </source>
</evidence>
<dbReference type="PANTHER" id="PTHR30154:SF34">
    <property type="entry name" value="TRANSCRIPTIONAL REGULATOR AZLB"/>
    <property type="match status" value="1"/>
</dbReference>
<evidence type="ECO:0000259" key="5">
    <source>
        <dbReference type="Pfam" id="PF13404"/>
    </source>
</evidence>
<dbReference type="InterPro" id="IPR036390">
    <property type="entry name" value="WH_DNA-bd_sf"/>
</dbReference>
<dbReference type="SUPFAM" id="SSF54909">
    <property type="entry name" value="Dimeric alpha+beta barrel"/>
    <property type="match status" value="2"/>
</dbReference>
<dbReference type="Pfam" id="PF13404">
    <property type="entry name" value="HTH_AsnC-type"/>
    <property type="match status" value="1"/>
</dbReference>
<evidence type="ECO:0000313" key="6">
    <source>
        <dbReference type="EMBL" id="MDQ2584922.1"/>
    </source>
</evidence>